<name>A0A7J8WZ17_GOSAI</name>
<gene>
    <name evidence="4" type="ORF">Goari_011969</name>
</gene>
<dbReference type="Pfam" id="PF02519">
    <property type="entry name" value="Auxin_inducible"/>
    <property type="match status" value="1"/>
</dbReference>
<keyword evidence="5" id="KW-1185">Reference proteome</keyword>
<keyword evidence="3" id="KW-0341">Growth regulation</keyword>
<evidence type="ECO:0000256" key="3">
    <source>
        <dbReference type="ARBA" id="ARBA00022604"/>
    </source>
</evidence>
<evidence type="ECO:0000313" key="5">
    <source>
        <dbReference type="Proteomes" id="UP000593577"/>
    </source>
</evidence>
<dbReference type="InterPro" id="IPR003676">
    <property type="entry name" value="SAUR_fam"/>
</dbReference>
<dbReference type="PANTHER" id="PTHR31374:SF388">
    <property type="entry name" value="AUXIN-RESPONSIVE PROTEIN SAUR36"/>
    <property type="match status" value="1"/>
</dbReference>
<protein>
    <submittedName>
        <fullName evidence="4">Uncharacterized protein</fullName>
    </submittedName>
</protein>
<proteinExistence type="inferred from homology"/>
<keyword evidence="2" id="KW-0217">Developmental protein</keyword>
<dbReference type="GO" id="GO:0009733">
    <property type="term" value="P:response to auxin"/>
    <property type="evidence" value="ECO:0007669"/>
    <property type="project" value="InterPro"/>
</dbReference>
<comment type="similarity">
    <text evidence="1">Belongs to the ARG7 family.</text>
</comment>
<dbReference type="PANTHER" id="PTHR31374">
    <property type="entry name" value="AUXIN-INDUCED PROTEIN-LIKE-RELATED"/>
    <property type="match status" value="1"/>
</dbReference>
<organism evidence="4 5">
    <name type="scientific">Gossypium aridum</name>
    <name type="common">American cotton</name>
    <name type="synonym">Erioxylum aridum</name>
    <dbReference type="NCBI Taxonomy" id="34290"/>
    <lineage>
        <taxon>Eukaryota</taxon>
        <taxon>Viridiplantae</taxon>
        <taxon>Streptophyta</taxon>
        <taxon>Embryophyta</taxon>
        <taxon>Tracheophyta</taxon>
        <taxon>Spermatophyta</taxon>
        <taxon>Magnoliopsida</taxon>
        <taxon>eudicotyledons</taxon>
        <taxon>Gunneridae</taxon>
        <taxon>Pentapetalae</taxon>
        <taxon>rosids</taxon>
        <taxon>malvids</taxon>
        <taxon>Malvales</taxon>
        <taxon>Malvaceae</taxon>
        <taxon>Malvoideae</taxon>
        <taxon>Gossypium</taxon>
    </lineage>
</organism>
<comment type="caution">
    <text evidence="4">The sequence shown here is derived from an EMBL/GenBank/DDBJ whole genome shotgun (WGS) entry which is preliminary data.</text>
</comment>
<evidence type="ECO:0000256" key="2">
    <source>
        <dbReference type="ARBA" id="ARBA00022473"/>
    </source>
</evidence>
<dbReference type="Proteomes" id="UP000593577">
    <property type="component" value="Unassembled WGS sequence"/>
</dbReference>
<evidence type="ECO:0000256" key="1">
    <source>
        <dbReference type="ARBA" id="ARBA00006974"/>
    </source>
</evidence>
<accession>A0A7J8WZ17</accession>
<evidence type="ECO:0000313" key="4">
    <source>
        <dbReference type="EMBL" id="MBA0680261.1"/>
    </source>
</evidence>
<dbReference type="EMBL" id="JABFAA010000004">
    <property type="protein sequence ID" value="MBA0680261.1"/>
    <property type="molecule type" value="Genomic_DNA"/>
</dbReference>
<reference evidence="4 5" key="1">
    <citation type="journal article" date="2019" name="Genome Biol. Evol.">
        <title>Insights into the evolution of the New World diploid cottons (Gossypium, subgenus Houzingenia) based on genome sequencing.</title>
        <authorList>
            <person name="Grover C.E."/>
            <person name="Arick M.A. 2nd"/>
            <person name="Thrash A."/>
            <person name="Conover J.L."/>
            <person name="Sanders W.S."/>
            <person name="Peterson D.G."/>
            <person name="Frelichowski J.E."/>
            <person name="Scheffler J.A."/>
            <person name="Scheffler B.E."/>
            <person name="Wendel J.F."/>
        </authorList>
    </citation>
    <scope>NUCLEOTIDE SEQUENCE [LARGE SCALE GENOMIC DNA]</scope>
    <source>
        <strain evidence="4">185</strain>
        <tissue evidence="4">Leaf</tissue>
    </source>
</reference>
<feature type="non-terminal residue" evidence="4">
    <location>
        <position position="147"/>
    </location>
</feature>
<sequence length="147" mass="16972">IQKENLEPKAYLLTLSLLLLDTTDEKDKRFQDQKMVGLDLEVVHLQSSEPTWSGFSYVSIGQGPINEKLTKVLKGHLVVYVDQKDNDYHRVLMSIIYFNHPLSDKLLREAEEEYGFSHQGGITISYLFLEFKRVYTYIVVGIGGRKM</sequence>
<dbReference type="AlphaFoldDB" id="A0A7J8WZ17"/>
<feature type="non-terminal residue" evidence="4">
    <location>
        <position position="1"/>
    </location>
</feature>